<keyword evidence="3" id="KW-0808">Transferase</keyword>
<dbReference type="EMBL" id="LNQE01001179">
    <property type="protein sequence ID" value="KUG20542.1"/>
    <property type="molecule type" value="Genomic_DNA"/>
</dbReference>
<keyword evidence="2" id="KW-0460">Magnesium</keyword>
<sequence length="163" mass="17882">MYSYKTASATEGVAVLSAIFLDLADEKKEACLAFGRVMGIVFQIIDDVLNVSDSPDWRKVQGEDLKAGKPTYAIIRAIGMLKGPESERLKEILCIPALREDEAVLAEGIALVKRSGALESCTQEAMDMIGEAWEQFSRFVPPSPAKLMLRVVCANLIHMAYDV</sequence>
<evidence type="ECO:0000256" key="2">
    <source>
        <dbReference type="ARBA" id="ARBA00022842"/>
    </source>
</evidence>
<proteinExistence type="predicted"/>
<dbReference type="EC" id="2.5.1.1" evidence="3"/>
<dbReference type="PANTHER" id="PTHR12001:SF44">
    <property type="entry name" value="GERANYLGERANYL PYROPHOSPHATE SYNTHASE"/>
    <property type="match status" value="1"/>
</dbReference>
<dbReference type="EC" id="2.5.1.29" evidence="3"/>
<dbReference type="EC" id="2.5.1.90" evidence="3"/>
<dbReference type="GO" id="GO:0004311">
    <property type="term" value="F:geranylgeranyl diphosphate synthase activity"/>
    <property type="evidence" value="ECO:0007669"/>
    <property type="project" value="UniProtKB-EC"/>
</dbReference>
<organism evidence="3">
    <name type="scientific">hydrocarbon metagenome</name>
    <dbReference type="NCBI Taxonomy" id="938273"/>
    <lineage>
        <taxon>unclassified sequences</taxon>
        <taxon>metagenomes</taxon>
        <taxon>ecological metagenomes</taxon>
    </lineage>
</organism>
<dbReference type="InterPro" id="IPR000092">
    <property type="entry name" value="Polyprenyl_synt"/>
</dbReference>
<dbReference type="PROSITE" id="PS00444">
    <property type="entry name" value="POLYPRENYL_SYNTHASE_2"/>
    <property type="match status" value="1"/>
</dbReference>
<dbReference type="PANTHER" id="PTHR12001">
    <property type="entry name" value="GERANYLGERANYL PYROPHOSPHATE SYNTHASE"/>
    <property type="match status" value="1"/>
</dbReference>
<comment type="caution">
    <text evidence="3">The sequence shown here is derived from an EMBL/GenBank/DDBJ whole genome shotgun (WGS) entry which is preliminary data.</text>
</comment>
<protein>
    <submittedName>
        <fullName evidence="3">Octaprenyl diphosphate synthase</fullName>
        <ecNumber evidence="3">2.5.1.1</ecNumber>
        <ecNumber evidence="3">2.5.1.10</ecNumber>
        <ecNumber evidence="3">2.5.1.29</ecNumber>
        <ecNumber evidence="3">2.5.1.90</ecNumber>
    </submittedName>
</protein>
<dbReference type="InterPro" id="IPR033749">
    <property type="entry name" value="Polyprenyl_synt_CS"/>
</dbReference>
<reference evidence="3" key="1">
    <citation type="journal article" date="2015" name="Proc. Natl. Acad. Sci. U.S.A.">
        <title>Networks of energetic and metabolic interactions define dynamics in microbial communities.</title>
        <authorList>
            <person name="Embree M."/>
            <person name="Liu J.K."/>
            <person name="Al-Bassam M.M."/>
            <person name="Zengler K."/>
        </authorList>
    </citation>
    <scope>NUCLEOTIDE SEQUENCE</scope>
</reference>
<dbReference type="Pfam" id="PF00348">
    <property type="entry name" value="polyprenyl_synt"/>
    <property type="match status" value="1"/>
</dbReference>
<evidence type="ECO:0000313" key="3">
    <source>
        <dbReference type="EMBL" id="KUG20542.1"/>
    </source>
</evidence>
<accession>A0A0W8FIJ6</accession>
<keyword evidence="1" id="KW-0479">Metal-binding</keyword>
<dbReference type="AlphaFoldDB" id="A0A0W8FIJ6"/>
<dbReference type="GO" id="GO:0008299">
    <property type="term" value="P:isoprenoid biosynthetic process"/>
    <property type="evidence" value="ECO:0007669"/>
    <property type="project" value="InterPro"/>
</dbReference>
<gene>
    <name evidence="3" type="ORF">ASZ90_009715</name>
</gene>
<dbReference type="GO" id="GO:0004161">
    <property type="term" value="F:dimethylallyltranstransferase activity"/>
    <property type="evidence" value="ECO:0007669"/>
    <property type="project" value="UniProtKB-EC"/>
</dbReference>
<dbReference type="GO" id="GO:0004337">
    <property type="term" value="F:(2E,6E)-farnesyl diphosphate synthase activity"/>
    <property type="evidence" value="ECO:0007669"/>
    <property type="project" value="UniProtKB-EC"/>
</dbReference>
<name>A0A0W8FIJ6_9ZZZZ</name>
<dbReference type="GO" id="GO:0106350">
    <property type="term" value="F:all-trans-octaprenyl-diphosphate synthase activity"/>
    <property type="evidence" value="ECO:0007669"/>
    <property type="project" value="UniProtKB-EC"/>
</dbReference>
<evidence type="ECO:0000256" key="1">
    <source>
        <dbReference type="ARBA" id="ARBA00022723"/>
    </source>
</evidence>
<dbReference type="GO" id="GO:0046872">
    <property type="term" value="F:metal ion binding"/>
    <property type="evidence" value="ECO:0007669"/>
    <property type="project" value="UniProtKB-KW"/>
</dbReference>
<dbReference type="Gene3D" id="1.10.600.10">
    <property type="entry name" value="Farnesyl Diphosphate Synthase"/>
    <property type="match status" value="1"/>
</dbReference>
<dbReference type="InterPro" id="IPR008949">
    <property type="entry name" value="Isoprenoid_synthase_dom_sf"/>
</dbReference>
<dbReference type="EC" id="2.5.1.10" evidence="3"/>
<dbReference type="SUPFAM" id="SSF48576">
    <property type="entry name" value="Terpenoid synthases"/>
    <property type="match status" value="1"/>
</dbReference>